<accession>A0A1I0NKE9</accession>
<dbReference type="InterPro" id="IPR014284">
    <property type="entry name" value="RNA_pol_sigma-70_dom"/>
</dbReference>
<name>A0A1I0NKE9_9BACT</name>
<dbReference type="GO" id="GO:0003677">
    <property type="term" value="F:DNA binding"/>
    <property type="evidence" value="ECO:0007669"/>
    <property type="project" value="InterPro"/>
</dbReference>
<evidence type="ECO:0000313" key="8">
    <source>
        <dbReference type="Proteomes" id="UP000199310"/>
    </source>
</evidence>
<evidence type="ECO:0000256" key="3">
    <source>
        <dbReference type="ARBA" id="ARBA00023082"/>
    </source>
</evidence>
<dbReference type="InterPro" id="IPR013249">
    <property type="entry name" value="RNA_pol_sigma70_r4_t2"/>
</dbReference>
<feature type="domain" description="RNA polymerase sigma factor 70 region 4 type 2" evidence="6">
    <location>
        <begin position="125"/>
        <end position="177"/>
    </location>
</feature>
<dbReference type="InterPro" id="IPR013324">
    <property type="entry name" value="RNA_pol_sigma_r3/r4-like"/>
</dbReference>
<proteinExistence type="inferred from homology"/>
<dbReference type="Proteomes" id="UP000199310">
    <property type="component" value="Unassembled WGS sequence"/>
</dbReference>
<dbReference type="SUPFAM" id="SSF88659">
    <property type="entry name" value="Sigma3 and sigma4 domains of RNA polymerase sigma factors"/>
    <property type="match status" value="1"/>
</dbReference>
<keyword evidence="2" id="KW-0805">Transcription regulation</keyword>
<dbReference type="GO" id="GO:0006352">
    <property type="term" value="P:DNA-templated transcription initiation"/>
    <property type="evidence" value="ECO:0007669"/>
    <property type="project" value="InterPro"/>
</dbReference>
<keyword evidence="3" id="KW-0731">Sigma factor</keyword>
<dbReference type="NCBIfam" id="TIGR02937">
    <property type="entry name" value="sigma70-ECF"/>
    <property type="match status" value="1"/>
</dbReference>
<dbReference type="Pfam" id="PF04542">
    <property type="entry name" value="Sigma70_r2"/>
    <property type="match status" value="1"/>
</dbReference>
<dbReference type="CDD" id="cd06171">
    <property type="entry name" value="Sigma70_r4"/>
    <property type="match status" value="1"/>
</dbReference>
<keyword evidence="8" id="KW-1185">Reference proteome</keyword>
<evidence type="ECO:0000256" key="4">
    <source>
        <dbReference type="ARBA" id="ARBA00023163"/>
    </source>
</evidence>
<feature type="domain" description="RNA polymerase sigma-70 region 2" evidence="5">
    <location>
        <begin position="29"/>
        <end position="95"/>
    </location>
</feature>
<organism evidence="7 8">
    <name type="scientific">Chitinophaga arvensicola</name>
    <dbReference type="NCBI Taxonomy" id="29529"/>
    <lineage>
        <taxon>Bacteria</taxon>
        <taxon>Pseudomonadati</taxon>
        <taxon>Bacteroidota</taxon>
        <taxon>Chitinophagia</taxon>
        <taxon>Chitinophagales</taxon>
        <taxon>Chitinophagaceae</taxon>
        <taxon>Chitinophaga</taxon>
    </lineage>
</organism>
<dbReference type="PANTHER" id="PTHR43133:SF46">
    <property type="entry name" value="RNA POLYMERASE SIGMA-70 FACTOR ECF SUBFAMILY"/>
    <property type="match status" value="1"/>
</dbReference>
<dbReference type="PANTHER" id="PTHR43133">
    <property type="entry name" value="RNA POLYMERASE ECF-TYPE SIGMA FACTO"/>
    <property type="match status" value="1"/>
</dbReference>
<evidence type="ECO:0000259" key="6">
    <source>
        <dbReference type="Pfam" id="PF08281"/>
    </source>
</evidence>
<dbReference type="OrthoDB" id="4864396at2"/>
<protein>
    <submittedName>
        <fullName evidence="7">RNA polymerase sigma-70 factor, ECF subfamily</fullName>
    </submittedName>
</protein>
<gene>
    <name evidence="7" type="ORF">SAMN04488122_0231</name>
</gene>
<dbReference type="SUPFAM" id="SSF88946">
    <property type="entry name" value="Sigma2 domain of RNA polymerase sigma factors"/>
    <property type="match status" value="1"/>
</dbReference>
<dbReference type="Gene3D" id="1.10.10.10">
    <property type="entry name" value="Winged helix-like DNA-binding domain superfamily/Winged helix DNA-binding domain"/>
    <property type="match status" value="1"/>
</dbReference>
<evidence type="ECO:0000256" key="2">
    <source>
        <dbReference type="ARBA" id="ARBA00023015"/>
    </source>
</evidence>
<dbReference type="GO" id="GO:0016987">
    <property type="term" value="F:sigma factor activity"/>
    <property type="evidence" value="ECO:0007669"/>
    <property type="project" value="UniProtKB-KW"/>
</dbReference>
<dbReference type="Gene3D" id="1.10.1740.10">
    <property type="match status" value="1"/>
</dbReference>
<comment type="similarity">
    <text evidence="1">Belongs to the sigma-70 factor family. ECF subfamily.</text>
</comment>
<dbReference type="InterPro" id="IPR007627">
    <property type="entry name" value="RNA_pol_sigma70_r2"/>
</dbReference>
<evidence type="ECO:0000256" key="1">
    <source>
        <dbReference type="ARBA" id="ARBA00010641"/>
    </source>
</evidence>
<sequence length="204" mass="23769">MPGHPSHFNQNERILLFQDGSQLAFEQCYEENIMALCYFTEKIVDDRTVAEDIATECFIKLLDRLQSFENSQKVKSFLFVTANNAALDHLRMKKRHQVSHEEIAYINNRSQEDIERDFIRAEALQAIYQEIDRLPEKSRQVVFMSVIEGLSLDEIAEKLDMAYKTVQHYKTQGLKLLRVALLKNKYLPVGLLPVVLDILSSRYK</sequence>
<dbReference type="AlphaFoldDB" id="A0A1I0NKE9"/>
<keyword evidence="4" id="KW-0804">Transcription</keyword>
<evidence type="ECO:0000259" key="5">
    <source>
        <dbReference type="Pfam" id="PF04542"/>
    </source>
</evidence>
<dbReference type="STRING" id="29529.SAMN04488122_0231"/>
<dbReference type="EMBL" id="FOJG01000001">
    <property type="protein sequence ID" value="SEW01931.1"/>
    <property type="molecule type" value="Genomic_DNA"/>
</dbReference>
<dbReference type="InterPro" id="IPR039425">
    <property type="entry name" value="RNA_pol_sigma-70-like"/>
</dbReference>
<evidence type="ECO:0000313" key="7">
    <source>
        <dbReference type="EMBL" id="SEW01931.1"/>
    </source>
</evidence>
<dbReference type="Pfam" id="PF08281">
    <property type="entry name" value="Sigma70_r4_2"/>
    <property type="match status" value="1"/>
</dbReference>
<dbReference type="RefSeq" id="WP_089889434.1">
    <property type="nucleotide sequence ID" value="NZ_FOJG01000001.1"/>
</dbReference>
<dbReference type="InterPro" id="IPR036388">
    <property type="entry name" value="WH-like_DNA-bd_sf"/>
</dbReference>
<dbReference type="InterPro" id="IPR013325">
    <property type="entry name" value="RNA_pol_sigma_r2"/>
</dbReference>
<reference evidence="8" key="1">
    <citation type="submission" date="2016-10" db="EMBL/GenBank/DDBJ databases">
        <authorList>
            <person name="Varghese N."/>
            <person name="Submissions S."/>
        </authorList>
    </citation>
    <scope>NUCLEOTIDE SEQUENCE [LARGE SCALE GENOMIC DNA]</scope>
    <source>
        <strain evidence="8">DSM 3695</strain>
    </source>
</reference>